<dbReference type="Pfam" id="PF00005">
    <property type="entry name" value="ABC_tran"/>
    <property type="match status" value="2"/>
</dbReference>
<dbReference type="Proteomes" id="UP000032360">
    <property type="component" value="Unassembled WGS sequence"/>
</dbReference>
<dbReference type="Gene3D" id="3.40.50.300">
    <property type="entry name" value="P-loop containing nucleotide triphosphate hydrolases"/>
    <property type="match status" value="2"/>
</dbReference>
<feature type="compositionally biased region" description="Basic and acidic residues" evidence="3">
    <location>
        <begin position="511"/>
        <end position="527"/>
    </location>
</feature>
<dbReference type="EMBL" id="JXYS01000120">
    <property type="protein sequence ID" value="KJF15801.1"/>
    <property type="molecule type" value="Genomic_DNA"/>
</dbReference>
<dbReference type="GO" id="GO:0016887">
    <property type="term" value="F:ATP hydrolysis activity"/>
    <property type="evidence" value="ECO:0007669"/>
    <property type="project" value="InterPro"/>
</dbReference>
<dbReference type="PANTHER" id="PTHR42855:SF1">
    <property type="entry name" value="ABC TRANSPORTER DOMAIN-CONTAINING PROTEIN"/>
    <property type="match status" value="1"/>
</dbReference>
<dbReference type="SMART" id="SM00382">
    <property type="entry name" value="AAA"/>
    <property type="match status" value="2"/>
</dbReference>
<sequence>MGHLLGAEKISLSYPARTIFDEVTLGINDGDRIGVVGRNGDGKSTLLTILSGVLDPDSGKVTARNGLRVGMLGQSESIDPTLSVKDAIVGDSSEYEWASKGGVREILSGLIPPSRWDQKVGDLSGGESRRVALAALLVGEWDVLFLDEPTNHLDLESVTWLADHIKNRWPRNVGGFVIVTHDRWLLDEVCLTTWEVHDSIVEPFDGGYASYVLARVERDRQASVIENKRQNLMRKELAWLRRGAPARTSKPKFRIEAANVLIAQEPPVRNSVELSAMAVSRLGREVIELDDVSFSYGQRKIIDQLTWKVGPGDRIGILGSNGVGKSTLLSILTGDLKPTSGDVKMGSTVRIGRLDQKILQSDQVKGKRLHEVVARYKTTDNSGGRELSVSQLLERIGFDSYSMATFVDDFSGGQRRRLQLLLTLLGEPNVLVLDEPTNDMDVDMLAAIEDLLDTWPGTLFVVSHDRYLIERVTDMQYGLINGQFVHLVRGVDQFLELLGDRNSDIGTIDEQSTKPKNNDLREDRKAKKEAAREISNLEKKMKRLSQEIKVLVDKMAAHDFGDYRGLAELDAKMKAASAQLGEAEEAWLNLSMLDEDA</sequence>
<keyword evidence="2 5" id="KW-0067">ATP-binding</keyword>
<dbReference type="InterPro" id="IPR037118">
    <property type="entry name" value="Val-tRNA_synth_C_sf"/>
</dbReference>
<dbReference type="InterPro" id="IPR017871">
    <property type="entry name" value="ABC_transporter-like_CS"/>
</dbReference>
<evidence type="ECO:0000256" key="2">
    <source>
        <dbReference type="ARBA" id="ARBA00022840"/>
    </source>
</evidence>
<dbReference type="GO" id="GO:0003677">
    <property type="term" value="F:DNA binding"/>
    <property type="evidence" value="ECO:0007669"/>
    <property type="project" value="InterPro"/>
</dbReference>
<dbReference type="SUPFAM" id="SSF52540">
    <property type="entry name" value="P-loop containing nucleoside triphosphate hydrolases"/>
    <property type="match status" value="2"/>
</dbReference>
<dbReference type="OrthoDB" id="3239744at2"/>
<reference evidence="5 6" key="1">
    <citation type="submission" date="2015-01" db="EMBL/GenBank/DDBJ databases">
        <title>Draft genome of the acidophilic iron oxidizer Acidithrix ferrooxidans strain Py-F3.</title>
        <authorList>
            <person name="Poehlein A."/>
            <person name="Eisen S."/>
            <person name="Schloemann M."/>
            <person name="Johnson B.D."/>
            <person name="Daniel R."/>
            <person name="Muehling M."/>
        </authorList>
    </citation>
    <scope>NUCLEOTIDE SEQUENCE [LARGE SCALE GENOMIC DNA]</scope>
    <source>
        <strain evidence="5 6">Py-F3</strain>
    </source>
</reference>
<evidence type="ECO:0000313" key="6">
    <source>
        <dbReference type="Proteomes" id="UP000032360"/>
    </source>
</evidence>
<keyword evidence="1" id="KW-0547">Nucleotide-binding</keyword>
<feature type="domain" description="ABC transporter" evidence="4">
    <location>
        <begin position="5"/>
        <end position="230"/>
    </location>
</feature>
<dbReference type="InterPro" id="IPR051309">
    <property type="entry name" value="ABCF_ATPase"/>
</dbReference>
<dbReference type="PROSITE" id="PS50893">
    <property type="entry name" value="ABC_TRANSPORTER_2"/>
    <property type="match status" value="2"/>
</dbReference>
<gene>
    <name evidence="5" type="ORF">AXFE_33550</name>
</gene>
<organism evidence="5 6">
    <name type="scientific">Acidithrix ferrooxidans</name>
    <dbReference type="NCBI Taxonomy" id="1280514"/>
    <lineage>
        <taxon>Bacteria</taxon>
        <taxon>Bacillati</taxon>
        <taxon>Actinomycetota</taxon>
        <taxon>Acidimicrobiia</taxon>
        <taxon>Acidimicrobiales</taxon>
        <taxon>Acidimicrobiaceae</taxon>
        <taxon>Acidithrix</taxon>
    </lineage>
</organism>
<dbReference type="InterPro" id="IPR027417">
    <property type="entry name" value="P-loop_NTPase"/>
</dbReference>
<evidence type="ECO:0000256" key="1">
    <source>
        <dbReference type="ARBA" id="ARBA00022741"/>
    </source>
</evidence>
<dbReference type="PANTHER" id="PTHR42855">
    <property type="entry name" value="ABC TRANSPORTER ATP-BINDING SUBUNIT"/>
    <property type="match status" value="1"/>
</dbReference>
<dbReference type="CDD" id="cd03221">
    <property type="entry name" value="ABCF_EF-3"/>
    <property type="match status" value="2"/>
</dbReference>
<dbReference type="PROSITE" id="PS00211">
    <property type="entry name" value="ABC_TRANSPORTER_1"/>
    <property type="match status" value="2"/>
</dbReference>
<dbReference type="InterPro" id="IPR003439">
    <property type="entry name" value="ABC_transporter-like_ATP-bd"/>
</dbReference>
<dbReference type="GO" id="GO:0005524">
    <property type="term" value="F:ATP binding"/>
    <property type="evidence" value="ECO:0007669"/>
    <property type="project" value="UniProtKB-KW"/>
</dbReference>
<evidence type="ECO:0000256" key="3">
    <source>
        <dbReference type="SAM" id="MobiDB-lite"/>
    </source>
</evidence>
<dbReference type="InterPro" id="IPR003593">
    <property type="entry name" value="AAA+_ATPase"/>
</dbReference>
<evidence type="ECO:0000259" key="4">
    <source>
        <dbReference type="PROSITE" id="PS50893"/>
    </source>
</evidence>
<dbReference type="AlphaFoldDB" id="A0A0D8HFG6"/>
<dbReference type="InterPro" id="IPR032524">
    <property type="entry name" value="ABC_tran_C"/>
</dbReference>
<proteinExistence type="predicted"/>
<feature type="region of interest" description="Disordered" evidence="3">
    <location>
        <begin position="506"/>
        <end position="527"/>
    </location>
</feature>
<name>A0A0D8HFG6_9ACTN</name>
<evidence type="ECO:0000313" key="5">
    <source>
        <dbReference type="EMBL" id="KJF15801.1"/>
    </source>
</evidence>
<dbReference type="Pfam" id="PF16326">
    <property type="entry name" value="ABC_tran_CTD"/>
    <property type="match status" value="1"/>
</dbReference>
<comment type="caution">
    <text evidence="5">The sequence shown here is derived from an EMBL/GenBank/DDBJ whole genome shotgun (WGS) entry which is preliminary data.</text>
</comment>
<dbReference type="STRING" id="1280514.AXFE_33550"/>
<dbReference type="PATRIC" id="fig|1280514.3.peg.4492"/>
<feature type="domain" description="ABC transporter" evidence="4">
    <location>
        <begin position="287"/>
        <end position="506"/>
    </location>
</feature>
<accession>A0A0D8HFG6</accession>
<dbReference type="RefSeq" id="WP_052607003.1">
    <property type="nucleotide sequence ID" value="NZ_JXYS01000120.1"/>
</dbReference>
<protein>
    <submittedName>
        <fullName evidence="5">Putative ABC transporter ATP-binding protein</fullName>
    </submittedName>
</protein>
<keyword evidence="6" id="KW-1185">Reference proteome</keyword>
<dbReference type="Gene3D" id="1.10.287.380">
    <property type="entry name" value="Valyl-tRNA synthetase, C-terminal domain"/>
    <property type="match status" value="1"/>
</dbReference>